<dbReference type="EMBL" id="HF935283">
    <property type="protein sequence ID" value="CCX06218.1"/>
    <property type="molecule type" value="Genomic_DNA"/>
</dbReference>
<evidence type="ECO:0000313" key="2">
    <source>
        <dbReference type="Proteomes" id="UP000018144"/>
    </source>
</evidence>
<gene>
    <name evidence="1" type="ORF">PCON_05805</name>
</gene>
<sequence>MEGVTMGSTQFKRYQLQPRIIQRKFEYDTLFSFLFDDSMKCLRGEIRNKYPNRDGFRGQNFHAIMHIF</sequence>
<accession>U4L1V0</accession>
<protein>
    <submittedName>
        <fullName evidence="1">Uncharacterized protein</fullName>
    </submittedName>
</protein>
<reference evidence="1 2" key="1">
    <citation type="journal article" date="2013" name="PLoS Genet.">
        <title>The genome and development-dependent transcriptomes of Pyronema confluens: a window into fungal evolution.</title>
        <authorList>
            <person name="Traeger S."/>
            <person name="Altegoer F."/>
            <person name="Freitag M."/>
            <person name="Gabaldon T."/>
            <person name="Kempken F."/>
            <person name="Kumar A."/>
            <person name="Marcet-Houben M."/>
            <person name="Poggeler S."/>
            <person name="Stajich J.E."/>
            <person name="Nowrousian M."/>
        </authorList>
    </citation>
    <scope>NUCLEOTIDE SEQUENCE [LARGE SCALE GENOMIC DNA]</scope>
    <source>
        <strain evidence="2">CBS 100304</strain>
        <tissue evidence="1">Vegetative mycelium</tissue>
    </source>
</reference>
<proteinExistence type="predicted"/>
<organism evidence="1 2">
    <name type="scientific">Pyronema omphalodes (strain CBS 100304)</name>
    <name type="common">Pyronema confluens</name>
    <dbReference type="NCBI Taxonomy" id="1076935"/>
    <lineage>
        <taxon>Eukaryota</taxon>
        <taxon>Fungi</taxon>
        <taxon>Dikarya</taxon>
        <taxon>Ascomycota</taxon>
        <taxon>Pezizomycotina</taxon>
        <taxon>Pezizomycetes</taxon>
        <taxon>Pezizales</taxon>
        <taxon>Pyronemataceae</taxon>
        <taxon>Pyronema</taxon>
    </lineage>
</organism>
<name>U4L1V0_PYROM</name>
<dbReference type="Proteomes" id="UP000018144">
    <property type="component" value="Unassembled WGS sequence"/>
</dbReference>
<keyword evidence="2" id="KW-1185">Reference proteome</keyword>
<dbReference type="AlphaFoldDB" id="U4L1V0"/>
<evidence type="ECO:0000313" key="1">
    <source>
        <dbReference type="EMBL" id="CCX06218.1"/>
    </source>
</evidence>